<dbReference type="PANTHER" id="PTHR38166:SF1">
    <property type="entry name" value="C2H2-TYPE DOMAIN-CONTAINING PROTEIN"/>
    <property type="match status" value="1"/>
</dbReference>
<dbReference type="PANTHER" id="PTHR38166">
    <property type="entry name" value="C2H2-TYPE DOMAIN-CONTAINING PROTEIN-RELATED"/>
    <property type="match status" value="1"/>
</dbReference>
<accession>A0A0C3HKP3</accession>
<evidence type="ECO:0000256" key="1">
    <source>
        <dbReference type="SAM" id="MobiDB-lite"/>
    </source>
</evidence>
<evidence type="ECO:0008006" key="4">
    <source>
        <dbReference type="Google" id="ProtNLM"/>
    </source>
</evidence>
<proteinExistence type="predicted"/>
<dbReference type="AlphaFoldDB" id="A0A0C3HKP3"/>
<dbReference type="OrthoDB" id="5382659at2759"/>
<keyword evidence="3" id="KW-1185">Reference proteome</keyword>
<feature type="region of interest" description="Disordered" evidence="1">
    <location>
        <begin position="184"/>
        <end position="206"/>
    </location>
</feature>
<dbReference type="InParanoid" id="A0A0C3HKP3"/>
<dbReference type="Proteomes" id="UP000054321">
    <property type="component" value="Unassembled WGS sequence"/>
</dbReference>
<feature type="compositionally biased region" description="Basic and acidic residues" evidence="1">
    <location>
        <begin position="184"/>
        <end position="193"/>
    </location>
</feature>
<dbReference type="HOGENOM" id="CLU_601431_0_0_1"/>
<dbReference type="EMBL" id="KN832870">
    <property type="protein sequence ID" value="KIN08806.1"/>
    <property type="molecule type" value="Genomic_DNA"/>
</dbReference>
<evidence type="ECO:0000313" key="3">
    <source>
        <dbReference type="Proteomes" id="UP000054321"/>
    </source>
</evidence>
<organism evidence="2 3">
    <name type="scientific">Oidiodendron maius (strain Zn)</name>
    <dbReference type="NCBI Taxonomy" id="913774"/>
    <lineage>
        <taxon>Eukaryota</taxon>
        <taxon>Fungi</taxon>
        <taxon>Dikarya</taxon>
        <taxon>Ascomycota</taxon>
        <taxon>Pezizomycotina</taxon>
        <taxon>Leotiomycetes</taxon>
        <taxon>Leotiomycetes incertae sedis</taxon>
        <taxon>Myxotrichaceae</taxon>
        <taxon>Oidiodendron</taxon>
    </lineage>
</organism>
<sequence>MLLENAPLASINPPHPSRIFELDTELSTYASGPGDLESINVFAEDSSRETGAKGGSILPFSRLDSEESIALPSNLLRRSDPSCSTISATEPRHNTLVDEQNDNYGTTSLTGGIENKTDAAFAKPWGDKYTEGDWRTTNDSTIDTNITTESILSLASLTTTCSSVDSSNVLSSIDIMQVDMKRRLSGDNNDRDRRLRKRRKGSPITSTDREQYKFACPFRKYNPAKEHLYRCHMAPQQCLRCGDTFKTAGDLESHSKRPVACDPTSAVFPEGITPGIYQRLKSRKKLTRDQSEEERWKDIYKVLFPTANDIPNPYFEPIQEEPAQALLENYENFSKRQLPRLLRYYLEKDLSSLLSGSRNLTEELVSLMEHCHAKILESYRSQYWNDSTTSTSFYKAPTALTPVAVPASKTTTPMSNLAQNELCSPISLETDFEGSLNSNFQPFELLEKPSEDELY</sequence>
<reference evidence="3" key="2">
    <citation type="submission" date="2015-01" db="EMBL/GenBank/DDBJ databases">
        <title>Evolutionary Origins and Diversification of the Mycorrhizal Mutualists.</title>
        <authorList>
            <consortium name="DOE Joint Genome Institute"/>
            <consortium name="Mycorrhizal Genomics Consortium"/>
            <person name="Kohler A."/>
            <person name="Kuo A."/>
            <person name="Nagy L.G."/>
            <person name="Floudas D."/>
            <person name="Copeland A."/>
            <person name="Barry K.W."/>
            <person name="Cichocki N."/>
            <person name="Veneault-Fourrey C."/>
            <person name="LaButti K."/>
            <person name="Lindquist E.A."/>
            <person name="Lipzen A."/>
            <person name="Lundell T."/>
            <person name="Morin E."/>
            <person name="Murat C."/>
            <person name="Riley R."/>
            <person name="Ohm R."/>
            <person name="Sun H."/>
            <person name="Tunlid A."/>
            <person name="Henrissat B."/>
            <person name="Grigoriev I.V."/>
            <person name="Hibbett D.S."/>
            <person name="Martin F."/>
        </authorList>
    </citation>
    <scope>NUCLEOTIDE SEQUENCE [LARGE SCALE GENOMIC DNA]</scope>
    <source>
        <strain evidence="3">Zn</strain>
    </source>
</reference>
<gene>
    <name evidence="2" type="ORF">OIDMADRAFT_141093</name>
</gene>
<protein>
    <recommendedName>
        <fullName evidence="4">C2H2-type domain-containing protein</fullName>
    </recommendedName>
</protein>
<reference evidence="2 3" key="1">
    <citation type="submission" date="2014-04" db="EMBL/GenBank/DDBJ databases">
        <authorList>
            <consortium name="DOE Joint Genome Institute"/>
            <person name="Kuo A."/>
            <person name="Martino E."/>
            <person name="Perotto S."/>
            <person name="Kohler A."/>
            <person name="Nagy L.G."/>
            <person name="Floudas D."/>
            <person name="Copeland A."/>
            <person name="Barry K.W."/>
            <person name="Cichocki N."/>
            <person name="Veneault-Fourrey C."/>
            <person name="LaButti K."/>
            <person name="Lindquist E.A."/>
            <person name="Lipzen A."/>
            <person name="Lundell T."/>
            <person name="Morin E."/>
            <person name="Murat C."/>
            <person name="Sun H."/>
            <person name="Tunlid A."/>
            <person name="Henrissat B."/>
            <person name="Grigoriev I.V."/>
            <person name="Hibbett D.S."/>
            <person name="Martin F."/>
            <person name="Nordberg H.P."/>
            <person name="Cantor M.N."/>
            <person name="Hua S.X."/>
        </authorList>
    </citation>
    <scope>NUCLEOTIDE SEQUENCE [LARGE SCALE GENOMIC DNA]</scope>
    <source>
        <strain evidence="2 3">Zn</strain>
    </source>
</reference>
<name>A0A0C3HKP3_OIDMZ</name>
<evidence type="ECO:0000313" key="2">
    <source>
        <dbReference type="EMBL" id="KIN08806.1"/>
    </source>
</evidence>